<organism evidence="2 3">
    <name type="scientific">Oenococcus oeni</name>
    <name type="common">Leuconostoc oenos</name>
    <dbReference type="NCBI Taxonomy" id="1247"/>
    <lineage>
        <taxon>Bacteria</taxon>
        <taxon>Bacillati</taxon>
        <taxon>Bacillota</taxon>
        <taxon>Bacilli</taxon>
        <taxon>Lactobacillales</taxon>
        <taxon>Lactobacillaceae</taxon>
        <taxon>Oenococcus</taxon>
    </lineage>
</organism>
<gene>
    <name evidence="2" type="ORF">OENI_1806</name>
</gene>
<dbReference type="EMBL" id="LR031358">
    <property type="protein sequence ID" value="VDB99208.1"/>
    <property type="molecule type" value="Genomic_DNA"/>
</dbReference>
<keyword evidence="1" id="KW-0472">Membrane</keyword>
<protein>
    <recommendedName>
        <fullName evidence="4">DUF2812 domain-containing protein</fullName>
    </recommendedName>
</protein>
<reference evidence="2 3" key="1">
    <citation type="submission" date="2018-08" db="EMBL/GenBank/DDBJ databases">
        <authorList>
            <person name="Lorentzen P. G. S. M."/>
        </authorList>
    </citation>
    <scope>NUCLEOTIDE SEQUENCE [LARGE SCALE GENOMIC DNA]</scope>
    <source>
        <strain evidence="2 3">CRBO_1381</strain>
    </source>
</reference>
<dbReference type="RefSeq" id="WP_002822748.1">
    <property type="nucleotide sequence ID" value="NZ_CP136429.1"/>
</dbReference>
<evidence type="ECO:0000256" key="1">
    <source>
        <dbReference type="SAM" id="Phobius"/>
    </source>
</evidence>
<accession>A0AAQ2ZF56</accession>
<evidence type="ECO:0000313" key="3">
    <source>
        <dbReference type="Proteomes" id="UP000294726"/>
    </source>
</evidence>
<feature type="transmembrane region" description="Helical" evidence="1">
    <location>
        <begin position="121"/>
        <end position="140"/>
    </location>
</feature>
<name>A0AAQ2ZF56_OENOE</name>
<keyword evidence="1" id="KW-1133">Transmembrane helix</keyword>
<dbReference type="Proteomes" id="UP000294726">
    <property type="component" value="Chromosome"/>
</dbReference>
<feature type="transmembrane region" description="Helical" evidence="1">
    <location>
        <begin position="146"/>
        <end position="166"/>
    </location>
</feature>
<sequence length="168" mass="19370">MAAYRSKKRSGLTILFINSNLKFQERAESPCPILKKENPDFIGYEYREININNKLVDLYLDNYPNFGWQIISAEKAQPVNSKMIIKLKRNRHIANKQELTRLQRKFEAQLSQVDKLEREKTVRASATALTIGFLGSVFLAASVMLFHYNIFLSFVLGIPGLIGWILPY</sequence>
<evidence type="ECO:0000313" key="2">
    <source>
        <dbReference type="EMBL" id="VDB99208.1"/>
    </source>
</evidence>
<evidence type="ECO:0008006" key="4">
    <source>
        <dbReference type="Google" id="ProtNLM"/>
    </source>
</evidence>
<dbReference type="AlphaFoldDB" id="A0AAQ2ZF56"/>
<proteinExistence type="predicted"/>
<keyword evidence="1" id="KW-0812">Transmembrane</keyword>